<feature type="domain" description="Acetyl-CoA hydrolase/transferase C-terminal" evidence="1">
    <location>
        <begin position="258"/>
        <end position="410"/>
    </location>
</feature>
<dbReference type="InterPro" id="IPR026888">
    <property type="entry name" value="AcetylCoA_hyd_C"/>
</dbReference>
<evidence type="ECO:0000313" key="3">
    <source>
        <dbReference type="Proteomes" id="UP000623795"/>
    </source>
</evidence>
<dbReference type="PANTHER" id="PTHR21432">
    <property type="entry name" value="ACETYL-COA HYDROLASE-RELATED"/>
    <property type="match status" value="1"/>
</dbReference>
<evidence type="ECO:0000313" key="2">
    <source>
        <dbReference type="EMBL" id="NMG42269.1"/>
    </source>
</evidence>
<proteinExistence type="predicted"/>
<protein>
    <recommendedName>
        <fullName evidence="1">Acetyl-CoA hydrolase/transferase C-terminal domain-containing protein</fullName>
    </recommendedName>
</protein>
<dbReference type="Gene3D" id="3.30.750.70">
    <property type="entry name" value="4-hydroxybutyrate coenzyme like domains"/>
    <property type="match status" value="1"/>
</dbReference>
<evidence type="ECO:0000259" key="1">
    <source>
        <dbReference type="Pfam" id="PF13336"/>
    </source>
</evidence>
<name>A0ABX1PS52_9RHOO</name>
<dbReference type="PANTHER" id="PTHR21432:SF20">
    <property type="entry name" value="ACETYL-COA HYDROLASE"/>
    <property type="match status" value="1"/>
</dbReference>
<dbReference type="InterPro" id="IPR037171">
    <property type="entry name" value="NagB/RpiA_transferase-like"/>
</dbReference>
<dbReference type="Pfam" id="PF13336">
    <property type="entry name" value="AcetylCoA_hyd_C"/>
    <property type="match status" value="1"/>
</dbReference>
<keyword evidence="3" id="KW-1185">Reference proteome</keyword>
<sequence>MNRALSADRLADILAPGASVYVPGGIAVPVAFLADLQNRPERSRDLHILTSIAPGIDIPFDVDRLHPSAVVSGLFMQPALREAQRAGRYRLLPMSYGGFVRHLQDNADFDLIVFQVTPPDAAGNCSLGPSVEFLPLAVRQSRQVLALINPRLPRIPGAAALPYDRFDYVCEIDSALPEYRTDTDAPTRAIACHIAALVKDGSTLQMGLGKVPTALAGALRNHRRLRLFSGMLSDGMRDLAEAGALDLDFAHTACVVAGSRDLYAWATGFAPLRVLGCEVTHDARNLLAQQRFVAVNSALEVDLFGQCNLEHAEGQAVSGAGGAPDFARAARLAAKGSSIVALNATYKRGTASRIVPCLGDLSISSLSRIDVDLVVTEFGVADLRGASVHQRAQALIGIAAPTFRASLQEAWDAFAQRL</sequence>
<accession>A0ABX1PS52</accession>
<organism evidence="2 3">
    <name type="scientific">Aromatoleum toluvorans</name>
    <dbReference type="NCBI Taxonomy" id="92002"/>
    <lineage>
        <taxon>Bacteria</taxon>
        <taxon>Pseudomonadati</taxon>
        <taxon>Pseudomonadota</taxon>
        <taxon>Betaproteobacteria</taxon>
        <taxon>Rhodocyclales</taxon>
        <taxon>Rhodocyclaceae</taxon>
        <taxon>Aromatoleum</taxon>
    </lineage>
</organism>
<dbReference type="RefSeq" id="WP_169254183.1">
    <property type="nucleotide sequence ID" value="NZ_WTVN01000001.1"/>
</dbReference>
<dbReference type="EMBL" id="WTVN01000001">
    <property type="protein sequence ID" value="NMG42269.1"/>
    <property type="molecule type" value="Genomic_DNA"/>
</dbReference>
<dbReference type="Proteomes" id="UP000623795">
    <property type="component" value="Unassembled WGS sequence"/>
</dbReference>
<comment type="caution">
    <text evidence="2">The sequence shown here is derived from an EMBL/GenBank/DDBJ whole genome shotgun (WGS) entry which is preliminary data.</text>
</comment>
<dbReference type="Gene3D" id="3.40.1080.20">
    <property type="entry name" value="Acetyl-CoA hydrolase/transferase C-terminal domain"/>
    <property type="match status" value="1"/>
</dbReference>
<reference evidence="2 3" key="1">
    <citation type="submission" date="2019-12" db="EMBL/GenBank/DDBJ databases">
        <title>Comparative genomics gives insights into the taxonomy of the Azoarcus-Aromatoleum group and reveals separate origins of nif in the plant-associated Azoarcus and non-plant-associated Aromatoleum sub-groups.</title>
        <authorList>
            <person name="Lafos M."/>
            <person name="Maluk M."/>
            <person name="Batista M."/>
            <person name="Junghare M."/>
            <person name="Carmona M."/>
            <person name="Faoro H."/>
            <person name="Cruz L.M."/>
            <person name="Battistoni F."/>
            <person name="De Souza E."/>
            <person name="Pedrosa F."/>
            <person name="Chen W.-M."/>
            <person name="Poole P.S."/>
            <person name="Dixon R.A."/>
            <person name="James E.K."/>
        </authorList>
    </citation>
    <scope>NUCLEOTIDE SEQUENCE [LARGE SCALE GENOMIC DNA]</scope>
    <source>
        <strain evidence="2 3">Td21</strain>
    </source>
</reference>
<dbReference type="SUPFAM" id="SSF100950">
    <property type="entry name" value="NagB/RpiA/CoA transferase-like"/>
    <property type="match status" value="2"/>
</dbReference>
<dbReference type="Gene3D" id="3.40.1080.10">
    <property type="entry name" value="Glutaconate Coenzyme A-transferase"/>
    <property type="match status" value="1"/>
</dbReference>
<dbReference type="InterPro" id="IPR046433">
    <property type="entry name" value="ActCoA_hydro"/>
</dbReference>
<dbReference type="InterPro" id="IPR038460">
    <property type="entry name" value="AcetylCoA_hyd_C_sf"/>
</dbReference>
<gene>
    <name evidence="2" type="ORF">GPA22_00755</name>
</gene>